<evidence type="ECO:0000313" key="7">
    <source>
        <dbReference type="EMBL" id="CCX11112.1"/>
    </source>
</evidence>
<protein>
    <submittedName>
        <fullName evidence="7">Similar to Ankyrin-1 acc. no. P16157</fullName>
    </submittedName>
</protein>
<dbReference type="SUPFAM" id="SSF49899">
    <property type="entry name" value="Concanavalin A-like lectins/glucanases"/>
    <property type="match status" value="1"/>
</dbReference>
<name>U4LAZ8_PYROM</name>
<feature type="compositionally biased region" description="Polar residues" evidence="4">
    <location>
        <begin position="1129"/>
        <end position="1140"/>
    </location>
</feature>
<dbReference type="InterPro" id="IPR044736">
    <property type="entry name" value="Gid1/RanBPM/SPLA_SPRY"/>
</dbReference>
<feature type="repeat" description="ANK" evidence="3">
    <location>
        <begin position="1879"/>
        <end position="1911"/>
    </location>
</feature>
<dbReference type="InterPro" id="IPR013320">
    <property type="entry name" value="ConA-like_dom_sf"/>
</dbReference>
<dbReference type="PROSITE" id="PS50088">
    <property type="entry name" value="ANK_REPEAT"/>
    <property type="match status" value="10"/>
</dbReference>
<dbReference type="InterPro" id="IPR043136">
    <property type="entry name" value="B30.2/SPRY_sf"/>
</dbReference>
<dbReference type="InterPro" id="IPR001870">
    <property type="entry name" value="B30.2/SPRY"/>
</dbReference>
<dbReference type="InterPro" id="IPR036770">
    <property type="entry name" value="Ankyrin_rpt-contain_sf"/>
</dbReference>
<feature type="domain" description="B30.2/SPRY" evidence="6">
    <location>
        <begin position="2122"/>
        <end position="2323"/>
    </location>
</feature>
<feature type="compositionally biased region" description="Basic and acidic residues" evidence="4">
    <location>
        <begin position="278"/>
        <end position="293"/>
    </location>
</feature>
<feature type="compositionally biased region" description="Low complexity" evidence="4">
    <location>
        <begin position="2383"/>
        <end position="2393"/>
    </location>
</feature>
<keyword evidence="8" id="KW-1185">Reference proteome</keyword>
<dbReference type="PRINTS" id="PR01415">
    <property type="entry name" value="ANKYRIN"/>
</dbReference>
<dbReference type="PANTHER" id="PTHR24198">
    <property type="entry name" value="ANKYRIN REPEAT AND PROTEIN KINASE DOMAIN-CONTAINING PROTEIN"/>
    <property type="match status" value="1"/>
</dbReference>
<evidence type="ECO:0000256" key="4">
    <source>
        <dbReference type="SAM" id="MobiDB-lite"/>
    </source>
</evidence>
<keyword evidence="5" id="KW-1133">Transmembrane helix</keyword>
<feature type="compositionally biased region" description="Basic and acidic residues" evidence="4">
    <location>
        <begin position="1113"/>
        <end position="1123"/>
    </location>
</feature>
<gene>
    <name evidence="7" type="ORF">PCON_10706</name>
</gene>
<dbReference type="Pfam" id="PF00023">
    <property type="entry name" value="Ank"/>
    <property type="match status" value="4"/>
</dbReference>
<dbReference type="Proteomes" id="UP000018144">
    <property type="component" value="Unassembled WGS sequence"/>
</dbReference>
<dbReference type="InterPro" id="IPR003877">
    <property type="entry name" value="SPRY_dom"/>
</dbReference>
<evidence type="ECO:0000313" key="8">
    <source>
        <dbReference type="Proteomes" id="UP000018144"/>
    </source>
</evidence>
<evidence type="ECO:0000256" key="2">
    <source>
        <dbReference type="ARBA" id="ARBA00023043"/>
    </source>
</evidence>
<dbReference type="SUPFAM" id="SSF48403">
    <property type="entry name" value="Ankyrin repeat"/>
    <property type="match status" value="3"/>
</dbReference>
<dbReference type="Pfam" id="PF00622">
    <property type="entry name" value="SPRY"/>
    <property type="match status" value="1"/>
</dbReference>
<feature type="repeat" description="ANK" evidence="3">
    <location>
        <begin position="1190"/>
        <end position="1226"/>
    </location>
</feature>
<dbReference type="PROSITE" id="PS50297">
    <property type="entry name" value="ANK_REP_REGION"/>
    <property type="match status" value="8"/>
</dbReference>
<keyword evidence="1" id="KW-0677">Repeat</keyword>
<feature type="region of interest" description="Disordered" evidence="4">
    <location>
        <begin position="2344"/>
        <end position="2405"/>
    </location>
</feature>
<feature type="region of interest" description="Disordered" evidence="4">
    <location>
        <begin position="235"/>
        <end position="318"/>
    </location>
</feature>
<dbReference type="EMBL" id="HF935594">
    <property type="protein sequence ID" value="CCX11112.1"/>
    <property type="molecule type" value="Genomic_DNA"/>
</dbReference>
<feature type="repeat" description="ANK" evidence="3">
    <location>
        <begin position="1843"/>
        <end position="1864"/>
    </location>
</feature>
<feature type="region of interest" description="Disordered" evidence="4">
    <location>
        <begin position="839"/>
        <end position="872"/>
    </location>
</feature>
<dbReference type="OrthoDB" id="194358at2759"/>
<feature type="repeat" description="ANK" evidence="3">
    <location>
        <begin position="1712"/>
        <end position="1744"/>
    </location>
</feature>
<keyword evidence="2 3" id="KW-0040">ANK repeat</keyword>
<evidence type="ECO:0000256" key="1">
    <source>
        <dbReference type="ARBA" id="ARBA00022737"/>
    </source>
</evidence>
<feature type="region of interest" description="Disordered" evidence="4">
    <location>
        <begin position="1111"/>
        <end position="1149"/>
    </location>
</feature>
<evidence type="ECO:0000256" key="5">
    <source>
        <dbReference type="SAM" id="Phobius"/>
    </source>
</evidence>
<dbReference type="PROSITE" id="PS50188">
    <property type="entry name" value="B302_SPRY"/>
    <property type="match status" value="1"/>
</dbReference>
<dbReference type="SMART" id="SM00449">
    <property type="entry name" value="SPRY"/>
    <property type="match status" value="1"/>
</dbReference>
<feature type="transmembrane region" description="Helical" evidence="5">
    <location>
        <begin position="372"/>
        <end position="391"/>
    </location>
</feature>
<keyword evidence="5" id="KW-0472">Membrane</keyword>
<dbReference type="eggNOG" id="KOG1477">
    <property type="taxonomic scope" value="Eukaryota"/>
</dbReference>
<dbReference type="SMART" id="SM00248">
    <property type="entry name" value="ANK"/>
    <property type="match status" value="20"/>
</dbReference>
<feature type="repeat" description="ANK" evidence="3">
    <location>
        <begin position="1676"/>
        <end position="1708"/>
    </location>
</feature>
<accession>U4LAZ8</accession>
<feature type="compositionally biased region" description="Low complexity" evidence="4">
    <location>
        <begin position="2344"/>
        <end position="2355"/>
    </location>
</feature>
<dbReference type="Gene3D" id="2.60.120.920">
    <property type="match status" value="1"/>
</dbReference>
<feature type="transmembrane region" description="Helical" evidence="5">
    <location>
        <begin position="488"/>
        <end position="508"/>
    </location>
</feature>
<dbReference type="eggNOG" id="KOG4177">
    <property type="taxonomic scope" value="Eukaryota"/>
</dbReference>
<dbReference type="PANTHER" id="PTHR24198:SF165">
    <property type="entry name" value="ANKYRIN REPEAT-CONTAINING PROTEIN-RELATED"/>
    <property type="match status" value="1"/>
</dbReference>
<evidence type="ECO:0000259" key="6">
    <source>
        <dbReference type="PROSITE" id="PS50188"/>
    </source>
</evidence>
<feature type="repeat" description="ANK" evidence="3">
    <location>
        <begin position="1362"/>
        <end position="1394"/>
    </location>
</feature>
<feature type="repeat" description="ANK" evidence="3">
    <location>
        <begin position="1395"/>
        <end position="1427"/>
    </location>
</feature>
<reference evidence="7 8" key="1">
    <citation type="journal article" date="2013" name="PLoS Genet.">
        <title>The genome and development-dependent transcriptomes of Pyronema confluens: a window into fungal evolution.</title>
        <authorList>
            <person name="Traeger S."/>
            <person name="Altegoer F."/>
            <person name="Freitag M."/>
            <person name="Gabaldon T."/>
            <person name="Kempken F."/>
            <person name="Kumar A."/>
            <person name="Marcet-Houben M."/>
            <person name="Poggeler S."/>
            <person name="Stajich J.E."/>
            <person name="Nowrousian M."/>
        </authorList>
    </citation>
    <scope>NUCLEOTIDE SEQUENCE [LARGE SCALE GENOMIC DNA]</scope>
    <source>
        <strain evidence="8">CBS 100304</strain>
        <tissue evidence="7">Vegetative mycelium</tissue>
    </source>
</reference>
<evidence type="ECO:0000256" key="3">
    <source>
        <dbReference type="PROSITE-ProRule" id="PRU00023"/>
    </source>
</evidence>
<dbReference type="STRING" id="1076935.U4LAZ8"/>
<feature type="transmembrane region" description="Helical" evidence="5">
    <location>
        <begin position="329"/>
        <end position="352"/>
    </location>
</feature>
<organism evidence="7 8">
    <name type="scientific">Pyronema omphalodes (strain CBS 100304)</name>
    <name type="common">Pyronema confluens</name>
    <dbReference type="NCBI Taxonomy" id="1076935"/>
    <lineage>
        <taxon>Eukaryota</taxon>
        <taxon>Fungi</taxon>
        <taxon>Dikarya</taxon>
        <taxon>Ascomycota</taxon>
        <taxon>Pezizomycotina</taxon>
        <taxon>Pezizomycetes</taxon>
        <taxon>Pezizales</taxon>
        <taxon>Pyronemataceae</taxon>
        <taxon>Pyronema</taxon>
    </lineage>
</organism>
<dbReference type="Gene3D" id="1.25.40.20">
    <property type="entry name" value="Ankyrin repeat-containing domain"/>
    <property type="match status" value="4"/>
</dbReference>
<sequence>MIFTALFTTMLALKTITSGFGTSRFTLILLFFAQTMADPAISVPPTVAPGVSSFQDTSQSSQRDGEEFSNNLVSDLAPLLALFGERFAQQYMSISTNWIDSFIFAMAPLGRARETRAAAEVELMSSTSHEVCEIWNGDSIVRVMGAPEIEQFIYFDSLPDEFVNLDNSSFKEGEAEETRSGRNRGIYTLEAAKKANLLVRKEQDKINRLSGKLGEFFSKIQRNISTFTEQNFLTDNHHGDDFDPPDTQQKDSASFYGIRARGLRRPTNRDPMDEEQGPDQKKSSSKQDDHVSLDAESPTNDSAESTEENDNSAPNISLNLGNTRKPWEIYTAAAFGLLIQLGVLVVVGVVTYHPRWRFRKGGLTVRNYAYPLCAVGLFLQSIGMFICASVIEQSTLEETWIKNHNAKNSRMVCLWLQRRRVINDQEFDSFAIFAKKPVESVMTSRRRQPRGENMSYPSSITNIATACGLALSVFGFILNFMGLRGLHWSATMAQLAATGIMTILRAIIRRGISSRPYAVKLSEHFELDWLARAILKQSPGFLEGENVIAGGDPVTSQEKPERATSLVKTRKHLGRLSKWKSPVSGPAVAAASAIEMVMNTLFTNGRENGNNAMDPFTWDMDVRFHNPKAARKDNQHTKTNAPRKIAQDEISLRVNVSHEEHDMPQEGIALPECSPPAEVTTPNRRPCEKIRLSVKKANGSKSWVADATEIEALLSLWLQQAADFESEQNKLHKSSTNTDKDWLRQKEQKKNLRFLGPDTVALRRDLQWWVPDGALGLLKIQKEKEKNVNSSSIDLNNHVIDYHRITGFYAPKHLKDLFSAPEKPLVEVSFECTPITPDSLEYVPKDTPHKNQSSYRSSQDKSLSDQALSPQRPQSLILSKAPWETDAYAGPTALGMITGIDREVLFAQHIFTAFMSAVASKMDRIQGKSEAFQGAMTNRPTSWQHFRLQNTIVSRLALSVKNTSLGSLEKAFFCIIPPLSMAHRLPLGVAVDSVLRSMAEDENILNWKRSVDVYSELLRFSHEFHSPSCLFTVRAAAASIEYLNRMSNAEELYAEKPSNTDLELLRKTKDTLLEALNNPVSDNVNMLLRVLYKRQNRAKEYQWFMGEMTESPELPKDPQKLRASETVVPGSSSTNSYPQSPASPPADPLSTGDGYAMILGYSPLHNYVVSGLRVPPDPRWCEYVTESDIVGWTPLHYAVMHTTNNNSCNYIEEILRIKADPNERDIFGFTPLHYAASKNDFQLEQWDLLLSIGQVNARALDGTTALHIAAKHGHFDAVKKLLQHKAQVDVQDSTKRTALHWAVYRRNPQIVDCMLAGGTLGVAAQSRDFQQNTALHLAAGHGDIDCVKRLIEHSHREARDRNGNTALHISAKNGHHAVLKLLLNYNACVDATNNRGSTPLHLSIKHGRKENVETLLEHQANTEVLDVAGNTALHIATLKSCCFVVNLLLKPEYKVDKMARDREGRLALEISAEKGNHGVFQLLYKITAKRATIDKDEYQALYCAEECLRKCVEIATKEGNRDVFELPHDNTAKRATIDKDDYQEKLIAGYKEIIQELVQREIDRGVDREVDREMDREADRRVREVLEGPDVESTVMQTPLNETDCVQPGDISASLIWNLSKNSEIAKILLEQDDLADFLDTDGNTVLHLAAKYDKTDIAKSLLNNGKADINAINTEGQTPIATAVIAGHLKITEFLLSSRFKADLTTKDSRSGDTFLHLAVSKRRQNVIDPLIQAGVLLDVRNANGKTPLHLALHDFAAEKYTDIRRYQLGQWLRSKNEPRDTSKEPSLSIAKQLVNAGADINAVDKDGNTTLHICAERGQRDSVGLLLDTKYNTTVSLANSTGRLALHMASKEGYLEIVEMLLAHDREGSVLKIKDFDGHTALDLAIKNGKGDVVECLLENGGARNATHVEWCAYLLLAMKHDTSGQERTCCCLLERVKKNTAGLELTIRHHFDRVLHWAYEMNYYSVAKMLFDFDFSMDQRGVGGSTPLLLTILHFEDEMVESDDNITQGLSEKHASLDLVKLLLTKDASIGLQDDYGRSPLILATIRGQISILRIMCEMRPNETEDYHTALQIAILRNDIAITTELINLGADLWKQDEHGWTAHLCSLESQPNLRISELIAPNIPEGSQQYAPDYTFKPTAFSHQKKDPRIQVSEDGLTVSYKNEDCGGMRARQAQIQANHPLLPISQCSHRLSDSGCTDMYFEIDVLETDPESIVGIGLSNGLVARFDRFPGWENGSWGYHGDGGQIFKNSGYGQRYCNEKYGKGDTVGCGVDLKRRIFFTKNGRHLGDAWYGAYGKLFPLVGLISNCRIRANFSGPFKYDFRAQNDTRTIKEATEVDWSNSFEGSSNSGEPASKERTNFAATTEMNDAPDAHDEHDSGSNSGDVGSDVAESSGPNGPRGS</sequence>
<dbReference type="InterPro" id="IPR002110">
    <property type="entry name" value="Ankyrin_rpt"/>
</dbReference>
<feature type="repeat" description="ANK" evidence="3">
    <location>
        <begin position="1642"/>
        <end position="1666"/>
    </location>
</feature>
<dbReference type="Pfam" id="PF12796">
    <property type="entry name" value="Ank_2"/>
    <property type="match status" value="4"/>
</dbReference>
<dbReference type="CDD" id="cd12885">
    <property type="entry name" value="SPRY_RanBP_like"/>
    <property type="match status" value="1"/>
</dbReference>
<keyword evidence="5" id="KW-0812">Transmembrane</keyword>
<feature type="transmembrane region" description="Helical" evidence="5">
    <location>
        <begin position="460"/>
        <end position="481"/>
    </location>
</feature>
<feature type="repeat" description="ANK" evidence="3">
    <location>
        <begin position="1330"/>
        <end position="1354"/>
    </location>
</feature>
<proteinExistence type="predicted"/>
<feature type="repeat" description="ANK" evidence="3">
    <location>
        <begin position="1261"/>
        <end position="1293"/>
    </location>
</feature>